<dbReference type="InterPro" id="IPR008969">
    <property type="entry name" value="CarboxyPept-like_regulatory"/>
</dbReference>
<dbReference type="GO" id="GO:0009279">
    <property type="term" value="C:cell outer membrane"/>
    <property type="evidence" value="ECO:0007669"/>
    <property type="project" value="UniProtKB-SubCell"/>
</dbReference>
<dbReference type="InterPro" id="IPR039426">
    <property type="entry name" value="TonB-dep_rcpt-like"/>
</dbReference>
<dbReference type="InterPro" id="IPR012910">
    <property type="entry name" value="Plug_dom"/>
</dbReference>
<feature type="chain" id="PRO_5020233064" evidence="8">
    <location>
        <begin position="23"/>
        <end position="1088"/>
    </location>
</feature>
<dbReference type="OrthoDB" id="604358at2"/>
<keyword evidence="8" id="KW-0732">Signal</keyword>
<evidence type="ECO:0000313" key="11">
    <source>
        <dbReference type="Proteomes" id="UP000294498"/>
    </source>
</evidence>
<dbReference type="Gene3D" id="2.60.40.1120">
    <property type="entry name" value="Carboxypeptidase-like, regulatory domain"/>
    <property type="match status" value="1"/>
</dbReference>
<dbReference type="InterPro" id="IPR023996">
    <property type="entry name" value="TonB-dep_OMP_SusC/RagA"/>
</dbReference>
<dbReference type="Pfam" id="PF13620">
    <property type="entry name" value="CarboxypepD_reg"/>
    <property type="match status" value="1"/>
</dbReference>
<dbReference type="SUPFAM" id="SSF49464">
    <property type="entry name" value="Carboxypeptidase regulatory domain-like"/>
    <property type="match status" value="1"/>
</dbReference>
<proteinExistence type="inferred from homology"/>
<comment type="similarity">
    <text evidence="7">Belongs to the TonB-dependent receptor family.</text>
</comment>
<sequence length="1088" mass="120373">MRLQKVIFCLMALCCLFTTAVAQDKVGSVNGIVRSESGLPLNAVTVVATNMETGLSAGTMTDSTGIFRFEKLPVKGRYSFAFSSVGYQAQTLSGYAIKADGAVSIFVKMKDAASYLSDVVVVGYGTQRRADLTGAVAQVSGDVLSNRALPNITQGLEGVIPNLNLVPADGKPITSAVYNIRGGTSIGAGGGNSLVLIDGIEGDPSLLNPNDIETITVLKDASSSAIYGARAAFGVVLITTRTPKKGHASITYSANYSTKKPTTLPKIISNGYQYASLFDSAWSAWNNYSQVPQNINKTQAFSQAYMTEYAQVNANPSLPKVQVVNGNYVYYGNTNWYDVLYKNHTNSVDQNLSVSGGSDKATYYLTGRYYGQDGLFRYNSDDYHMYNLMAKGSVDVTPWLTVSDNLQFNSRFYHNPENVGEGGGIWRNMADEAHPSSMLLNPDGTLTYSAAYTVGDFYYGKNGLDLKENEIRNTAAFTAKFFQNRFQVKGDFTFENTDSTVKEIQVPVPYSPAPHVVQYVGSSTNDIREDFNQTNYIATNLYGQYESAFGKNHYFKALLGYNYEQSVFNALNTERNGLVYSSATDISLAQGPNITTAGGYNKWAIMGGFSRLNYAFKDRYLVEFDGRIDGSSKFPYNQRWAFFPSGSAGWRLSKEGFWHVSPKAVSDLKIRGSYGSLGNGSVASYLYQQNFSIQESSFILNGIRPQETSQPNVLPNGLTWERATTSDLGLDATFLNNRLSFTADGYIRNTTNMFTVGKTLPAVFGTTVPYGNYASMRTEGWEAELSWKDQFTVASKPLHYNIGIWMSDYTSTITGYDNTSKSLTDYYSGMKLGEIWGYVDDGYWTASNYQTAFTTQALYHASTSGQWLPGDIKFKSIDPNGKNGIITPGNNTATDPGDRKIIGNSLPRYRYGIKLGGDWNNFFLGVFFQGVLQQKWWPGAQDDEFWGQYNRPYEYAMQYQQGKIWSPSNPNAYFPRYRGYVAQDGYPGELNVPQTKYLQNVAYIRLKNIQVGYNVPERWIRKTGFTSGRVYLSGENLWSWTPMYKLTRNIDPESIGASDVILTNGSSSGNANNYPLLKSLSVGMSLTL</sequence>
<keyword evidence="3 7" id="KW-1134">Transmembrane beta strand</keyword>
<dbReference type="PROSITE" id="PS52016">
    <property type="entry name" value="TONB_DEPENDENT_REC_3"/>
    <property type="match status" value="1"/>
</dbReference>
<accession>A0A4R8DFR8</accession>
<dbReference type="Proteomes" id="UP000294498">
    <property type="component" value="Unassembled WGS sequence"/>
</dbReference>
<gene>
    <name evidence="10" type="ORF">EDB95_3907</name>
</gene>
<comment type="subcellular location">
    <subcellularLocation>
        <location evidence="1 7">Cell outer membrane</location>
        <topology evidence="1 7">Multi-pass membrane protein</topology>
    </subcellularLocation>
</comment>
<feature type="signal peptide" evidence="8">
    <location>
        <begin position="1"/>
        <end position="22"/>
    </location>
</feature>
<dbReference type="NCBIfam" id="TIGR04056">
    <property type="entry name" value="OMP_RagA_SusC"/>
    <property type="match status" value="1"/>
</dbReference>
<evidence type="ECO:0000256" key="3">
    <source>
        <dbReference type="ARBA" id="ARBA00022452"/>
    </source>
</evidence>
<evidence type="ECO:0000256" key="1">
    <source>
        <dbReference type="ARBA" id="ARBA00004571"/>
    </source>
</evidence>
<keyword evidence="6 7" id="KW-0998">Cell outer membrane</keyword>
<dbReference type="Pfam" id="PF07715">
    <property type="entry name" value="Plug"/>
    <property type="match status" value="1"/>
</dbReference>
<keyword evidence="4 7" id="KW-0812">Transmembrane</keyword>
<organism evidence="10 11">
    <name type="scientific">Dinghuibacter silviterrae</name>
    <dbReference type="NCBI Taxonomy" id="1539049"/>
    <lineage>
        <taxon>Bacteria</taxon>
        <taxon>Pseudomonadati</taxon>
        <taxon>Bacteroidota</taxon>
        <taxon>Chitinophagia</taxon>
        <taxon>Chitinophagales</taxon>
        <taxon>Chitinophagaceae</taxon>
        <taxon>Dinghuibacter</taxon>
    </lineage>
</organism>
<dbReference type="InterPro" id="IPR037066">
    <property type="entry name" value="Plug_dom_sf"/>
</dbReference>
<evidence type="ECO:0000256" key="2">
    <source>
        <dbReference type="ARBA" id="ARBA00022448"/>
    </source>
</evidence>
<evidence type="ECO:0000256" key="6">
    <source>
        <dbReference type="ARBA" id="ARBA00023237"/>
    </source>
</evidence>
<reference evidence="10 11" key="1">
    <citation type="submission" date="2019-03" db="EMBL/GenBank/DDBJ databases">
        <title>Genomic Encyclopedia of Type Strains, Phase IV (KMG-IV): sequencing the most valuable type-strain genomes for metagenomic binning, comparative biology and taxonomic classification.</title>
        <authorList>
            <person name="Goeker M."/>
        </authorList>
    </citation>
    <scope>NUCLEOTIDE SEQUENCE [LARGE SCALE GENOMIC DNA]</scope>
    <source>
        <strain evidence="10 11">DSM 100059</strain>
    </source>
</reference>
<evidence type="ECO:0000256" key="5">
    <source>
        <dbReference type="ARBA" id="ARBA00023136"/>
    </source>
</evidence>
<feature type="domain" description="TonB-dependent receptor plug" evidence="9">
    <location>
        <begin position="130"/>
        <end position="235"/>
    </location>
</feature>
<dbReference type="EMBL" id="SODV01000002">
    <property type="protein sequence ID" value="TDW96084.1"/>
    <property type="molecule type" value="Genomic_DNA"/>
</dbReference>
<keyword evidence="5 7" id="KW-0472">Membrane</keyword>
<dbReference type="AlphaFoldDB" id="A0A4R8DFR8"/>
<name>A0A4R8DFR8_9BACT</name>
<dbReference type="NCBIfam" id="TIGR04057">
    <property type="entry name" value="SusC_RagA_signa"/>
    <property type="match status" value="1"/>
</dbReference>
<evidence type="ECO:0000256" key="8">
    <source>
        <dbReference type="SAM" id="SignalP"/>
    </source>
</evidence>
<evidence type="ECO:0000313" key="10">
    <source>
        <dbReference type="EMBL" id="TDW96084.1"/>
    </source>
</evidence>
<evidence type="ECO:0000256" key="7">
    <source>
        <dbReference type="PROSITE-ProRule" id="PRU01360"/>
    </source>
</evidence>
<keyword evidence="2 7" id="KW-0813">Transport</keyword>
<evidence type="ECO:0000256" key="4">
    <source>
        <dbReference type="ARBA" id="ARBA00022692"/>
    </source>
</evidence>
<dbReference type="Gene3D" id="2.40.170.20">
    <property type="entry name" value="TonB-dependent receptor, beta-barrel domain"/>
    <property type="match status" value="1"/>
</dbReference>
<protein>
    <submittedName>
        <fullName evidence="10">TonB-linked SusC/RagA family outer membrane protein</fullName>
    </submittedName>
</protein>
<comment type="caution">
    <text evidence="10">The sequence shown here is derived from an EMBL/GenBank/DDBJ whole genome shotgun (WGS) entry which is preliminary data.</text>
</comment>
<dbReference type="InterPro" id="IPR036942">
    <property type="entry name" value="Beta-barrel_TonB_sf"/>
</dbReference>
<evidence type="ECO:0000259" key="9">
    <source>
        <dbReference type="Pfam" id="PF07715"/>
    </source>
</evidence>
<dbReference type="InterPro" id="IPR023997">
    <property type="entry name" value="TonB-dep_OMP_SusC/RagA_CS"/>
</dbReference>
<dbReference type="SUPFAM" id="SSF56935">
    <property type="entry name" value="Porins"/>
    <property type="match status" value="1"/>
</dbReference>
<dbReference type="Gene3D" id="2.170.130.10">
    <property type="entry name" value="TonB-dependent receptor, plug domain"/>
    <property type="match status" value="1"/>
</dbReference>
<keyword evidence="11" id="KW-1185">Reference proteome</keyword>